<accession>F4Q759</accession>
<evidence type="ECO:0000313" key="1">
    <source>
        <dbReference type="EMBL" id="EGG16241.1"/>
    </source>
</evidence>
<dbReference type="KEGG" id="dfa:DFA_09271"/>
<sequence length="628" mass="73416">MEIDCNPSTEFYQAVASLAVIERFTTKKNKNKGTKCDWLDPDICNNYQDLKDEWIEQYESCTSNIDQLIMWLIHLCKSNITTFRDQAINLLYDKLSVQTVQDNESPFLNHKDIIIGVTNLLELKLPHDQLITIIDSLDCLFQLLIDQNDELAFHNNICSLDFGCPILCENVLVLLEKSHYLFNYLEWVYDDDGTCIYYTLVAKCFKSHLDHDHDVDIDTQNQRINKKKERLLEIIKSFVWEFAENVNSYDYDNESLNEAVSCWGYMYIHKGGKDMDGINHLKGLLESKDIEKSNKSTIAWAFVETVKDYSHQGYLHLPVVMRFIADEKDSTFFDLLYALPICKEMCPYLESVYLPKLEIDKSLKLKVLELSILKYGMGQTTQNLFRDCITKRLSKEIVHKSQVEELLSLTELMQGCIWDTDLIELILEKYNTFPLIKQEEKEQKEWIEQYESCTSNIDQLILWLIHLCKRSSVQTVQDDDDDQSLFSNCKDIIVRFTDLFKLKLPTEQLTTIIDSLDFLFKLAPKDDDRMDFHDHVCSLDFGCSIIHENVLVLLEKSHHLFNYHQEEEEDLNLYLQLVSKYFKSNASDTVERISKVIDRVSGMTIGRCKEQQPTILVNQNAIVVWPLR</sequence>
<name>F4Q759_CACFS</name>
<dbReference type="Proteomes" id="UP000007797">
    <property type="component" value="Unassembled WGS sequence"/>
</dbReference>
<organism evidence="1 2">
    <name type="scientific">Cavenderia fasciculata</name>
    <name type="common">Slime mold</name>
    <name type="synonym">Dictyostelium fasciculatum</name>
    <dbReference type="NCBI Taxonomy" id="261658"/>
    <lineage>
        <taxon>Eukaryota</taxon>
        <taxon>Amoebozoa</taxon>
        <taxon>Evosea</taxon>
        <taxon>Eumycetozoa</taxon>
        <taxon>Dictyostelia</taxon>
        <taxon>Acytosteliales</taxon>
        <taxon>Cavenderiaceae</taxon>
        <taxon>Cavenderia</taxon>
    </lineage>
</organism>
<dbReference type="RefSeq" id="XP_004354625.1">
    <property type="nucleotide sequence ID" value="XM_004354573.1"/>
</dbReference>
<protein>
    <submittedName>
        <fullName evidence="1">Uncharacterized protein</fullName>
    </submittedName>
</protein>
<keyword evidence="2" id="KW-1185">Reference proteome</keyword>
<proteinExistence type="predicted"/>
<evidence type="ECO:0000313" key="2">
    <source>
        <dbReference type="Proteomes" id="UP000007797"/>
    </source>
</evidence>
<dbReference type="GeneID" id="14868189"/>
<reference evidence="2" key="1">
    <citation type="journal article" date="2011" name="Genome Res.">
        <title>Phylogeny-wide analysis of social amoeba genomes highlights ancient origins for complex intercellular communication.</title>
        <authorList>
            <person name="Heidel A.J."/>
            <person name="Lawal H.M."/>
            <person name="Felder M."/>
            <person name="Schilde C."/>
            <person name="Helps N.R."/>
            <person name="Tunggal B."/>
            <person name="Rivero F."/>
            <person name="John U."/>
            <person name="Schleicher M."/>
            <person name="Eichinger L."/>
            <person name="Platzer M."/>
            <person name="Noegel A.A."/>
            <person name="Schaap P."/>
            <person name="Gloeckner G."/>
        </authorList>
    </citation>
    <scope>NUCLEOTIDE SEQUENCE [LARGE SCALE GENOMIC DNA]</scope>
    <source>
        <strain evidence="2">SH3</strain>
    </source>
</reference>
<gene>
    <name evidence="1" type="ORF">DFA_09271</name>
</gene>
<dbReference type="EMBL" id="GL883024">
    <property type="protein sequence ID" value="EGG16241.1"/>
    <property type="molecule type" value="Genomic_DNA"/>
</dbReference>
<dbReference type="AlphaFoldDB" id="F4Q759"/>